<feature type="region of interest" description="Disordered" evidence="1">
    <location>
        <begin position="104"/>
        <end position="123"/>
    </location>
</feature>
<comment type="caution">
    <text evidence="2">The sequence shown here is derived from an EMBL/GenBank/DDBJ whole genome shotgun (WGS) entry which is preliminary data.</text>
</comment>
<evidence type="ECO:0000313" key="2">
    <source>
        <dbReference type="EMBL" id="KAF7551490.1"/>
    </source>
</evidence>
<feature type="compositionally biased region" description="Polar residues" evidence="1">
    <location>
        <begin position="104"/>
        <end position="113"/>
    </location>
</feature>
<evidence type="ECO:0000256" key="1">
    <source>
        <dbReference type="SAM" id="MobiDB-lite"/>
    </source>
</evidence>
<name>A0A9P5H7W9_9HYPO</name>
<accession>A0A9P5H7W9</accession>
<gene>
    <name evidence="2" type="ORF">G7Z17_g4981</name>
</gene>
<organism evidence="2 3">
    <name type="scientific">Cylindrodendrum hubeiense</name>
    <dbReference type="NCBI Taxonomy" id="595255"/>
    <lineage>
        <taxon>Eukaryota</taxon>
        <taxon>Fungi</taxon>
        <taxon>Dikarya</taxon>
        <taxon>Ascomycota</taxon>
        <taxon>Pezizomycotina</taxon>
        <taxon>Sordariomycetes</taxon>
        <taxon>Hypocreomycetidae</taxon>
        <taxon>Hypocreales</taxon>
        <taxon>Nectriaceae</taxon>
        <taxon>Cylindrodendrum</taxon>
    </lineage>
</organism>
<dbReference type="EMBL" id="JAANBB010000077">
    <property type="protein sequence ID" value="KAF7551490.1"/>
    <property type="molecule type" value="Genomic_DNA"/>
</dbReference>
<proteinExistence type="predicted"/>
<reference evidence="2" key="1">
    <citation type="submission" date="2020-03" db="EMBL/GenBank/DDBJ databases">
        <title>Draft Genome Sequence of Cylindrodendrum hubeiense.</title>
        <authorList>
            <person name="Buettner E."/>
            <person name="Kellner H."/>
        </authorList>
    </citation>
    <scope>NUCLEOTIDE SEQUENCE</scope>
    <source>
        <strain evidence="2">IHI 201604</strain>
    </source>
</reference>
<keyword evidence="3" id="KW-1185">Reference proteome</keyword>
<sequence length="137" mass="15198">MASNSEVGCREQTPTTLKTNDTWLAEDYRKVKSRRADFIDAAKKNNLYFLGEDGREKLTALIQTIKGGYSVDVFPVEYEMVNSKGEKLTKTVIARILTYAQAPSQSNDENITESGPIAPSTPTSSQIEIPIILRITP</sequence>
<dbReference type="Proteomes" id="UP000722485">
    <property type="component" value="Unassembled WGS sequence"/>
</dbReference>
<protein>
    <submittedName>
        <fullName evidence="2">Uncharacterized protein</fullName>
    </submittedName>
</protein>
<dbReference type="AlphaFoldDB" id="A0A9P5H7W9"/>
<evidence type="ECO:0000313" key="3">
    <source>
        <dbReference type="Proteomes" id="UP000722485"/>
    </source>
</evidence>